<keyword evidence="1" id="KW-1133">Transmembrane helix</keyword>
<dbReference type="EMBL" id="BLXT01004946">
    <property type="protein sequence ID" value="GFO18296.1"/>
    <property type="molecule type" value="Genomic_DNA"/>
</dbReference>
<dbReference type="Proteomes" id="UP000735302">
    <property type="component" value="Unassembled WGS sequence"/>
</dbReference>
<feature type="transmembrane region" description="Helical" evidence="1">
    <location>
        <begin position="12"/>
        <end position="32"/>
    </location>
</feature>
<dbReference type="PANTHER" id="PTHR13627:SF32">
    <property type="entry name" value="AGAP006029-PA"/>
    <property type="match status" value="1"/>
</dbReference>
<dbReference type="PANTHER" id="PTHR13627">
    <property type="entry name" value="FUKUTIN RELATED PROTEIN"/>
    <property type="match status" value="1"/>
</dbReference>
<proteinExistence type="predicted"/>
<dbReference type="InterPro" id="IPR052613">
    <property type="entry name" value="LicD_transferase"/>
</dbReference>
<evidence type="ECO:0008006" key="4">
    <source>
        <dbReference type="Google" id="ProtNLM"/>
    </source>
</evidence>
<protein>
    <recommendedName>
        <fullName evidence="4">LicD family protein</fullName>
    </recommendedName>
</protein>
<evidence type="ECO:0000256" key="1">
    <source>
        <dbReference type="SAM" id="Phobius"/>
    </source>
</evidence>
<organism evidence="2 3">
    <name type="scientific">Plakobranchus ocellatus</name>
    <dbReference type="NCBI Taxonomy" id="259542"/>
    <lineage>
        <taxon>Eukaryota</taxon>
        <taxon>Metazoa</taxon>
        <taxon>Spiralia</taxon>
        <taxon>Lophotrochozoa</taxon>
        <taxon>Mollusca</taxon>
        <taxon>Gastropoda</taxon>
        <taxon>Heterobranchia</taxon>
        <taxon>Euthyneura</taxon>
        <taxon>Panpulmonata</taxon>
        <taxon>Sacoglossa</taxon>
        <taxon>Placobranchoidea</taxon>
        <taxon>Plakobranchidae</taxon>
        <taxon>Plakobranchus</taxon>
    </lineage>
</organism>
<evidence type="ECO:0000313" key="2">
    <source>
        <dbReference type="EMBL" id="GFO18296.1"/>
    </source>
</evidence>
<dbReference type="AlphaFoldDB" id="A0AAV4B4M9"/>
<keyword evidence="1" id="KW-0472">Membrane</keyword>
<comment type="caution">
    <text evidence="2">The sequence shown here is derived from an EMBL/GenBank/DDBJ whole genome shotgun (WGS) entry which is preliminary data.</text>
</comment>
<reference evidence="2 3" key="1">
    <citation type="journal article" date="2021" name="Elife">
        <title>Chloroplast acquisition without the gene transfer in kleptoplastic sea slugs, Plakobranchus ocellatus.</title>
        <authorList>
            <person name="Maeda T."/>
            <person name="Takahashi S."/>
            <person name="Yoshida T."/>
            <person name="Shimamura S."/>
            <person name="Takaki Y."/>
            <person name="Nagai Y."/>
            <person name="Toyoda A."/>
            <person name="Suzuki Y."/>
            <person name="Arimoto A."/>
            <person name="Ishii H."/>
            <person name="Satoh N."/>
            <person name="Nishiyama T."/>
            <person name="Hasebe M."/>
            <person name="Maruyama T."/>
            <person name="Minagawa J."/>
            <person name="Obokata J."/>
            <person name="Shigenobu S."/>
        </authorList>
    </citation>
    <scope>NUCLEOTIDE SEQUENCE [LARGE SCALE GENOMIC DNA]</scope>
</reference>
<name>A0AAV4B4M9_9GAST</name>
<sequence length="270" mass="31545">MYTPLRTRWLRLTQMISGIFVTALLAILVWTYCRNAHIRTIRWYDTEAGSCPDSFLALNSDELAQARRLLHVVLRTLQKHGVQAALCHGSLWGVLRRGDLLPCDPQPDLCLLDSELLKAAPHLASTNEIFKSLHAAEFSVSEFDNWMGLHRLKFTLATREIQINLRLFRDCTNFYYWSHRHQYANDYPSYLPQPEPPRPRWACPAALSFYVFNWAEDAYQGFPKFLLEPPFRNLTLVNYSVSVPNDDFEMQKYVYPSDWWKEKSSVCCMQ</sequence>
<accession>A0AAV4B4M9</accession>
<evidence type="ECO:0000313" key="3">
    <source>
        <dbReference type="Proteomes" id="UP000735302"/>
    </source>
</evidence>
<keyword evidence="3" id="KW-1185">Reference proteome</keyword>
<keyword evidence="1" id="KW-0812">Transmembrane</keyword>
<gene>
    <name evidence="2" type="ORF">PoB_004480100</name>
</gene>